<comment type="catalytic activity">
    <reaction evidence="12">
        <text>ATP + H2O = ADP + phosphate + H(+)</text>
        <dbReference type="Rhea" id="RHEA:13065"/>
        <dbReference type="ChEBI" id="CHEBI:15377"/>
        <dbReference type="ChEBI" id="CHEBI:15378"/>
        <dbReference type="ChEBI" id="CHEBI:30616"/>
        <dbReference type="ChEBI" id="CHEBI:43474"/>
        <dbReference type="ChEBI" id="CHEBI:456216"/>
        <dbReference type="EC" id="3.6.4.12"/>
    </reaction>
</comment>
<dbReference type="Gramene" id="rna28173">
    <property type="protein sequence ID" value="RHN53282.1"/>
    <property type="gene ID" value="gene28173"/>
</dbReference>
<dbReference type="CDD" id="cd18793">
    <property type="entry name" value="SF2_C_SNF"/>
    <property type="match status" value="1"/>
</dbReference>
<dbReference type="EMBL" id="PSQE01000005">
    <property type="protein sequence ID" value="RHN53282.1"/>
    <property type="molecule type" value="Genomic_DNA"/>
</dbReference>
<dbReference type="GO" id="GO:0045944">
    <property type="term" value="P:positive regulation of transcription by RNA polymerase II"/>
    <property type="evidence" value="ECO:0000318"/>
    <property type="project" value="GO_Central"/>
</dbReference>
<evidence type="ECO:0000256" key="13">
    <source>
        <dbReference type="SAM" id="MobiDB-lite"/>
    </source>
</evidence>
<comment type="subcellular location">
    <subcellularLocation>
        <location evidence="1">Nucleus</location>
    </subcellularLocation>
</comment>
<keyword evidence="7 17" id="KW-0378">Hydrolase</keyword>
<evidence type="ECO:0000313" key="16">
    <source>
        <dbReference type="EMBL" id="AES93636.1"/>
    </source>
</evidence>
<dbReference type="GO" id="GO:0003682">
    <property type="term" value="F:chromatin binding"/>
    <property type="evidence" value="ECO:0000318"/>
    <property type="project" value="GO_Central"/>
</dbReference>
<dbReference type="AlphaFoldDB" id="G7K2A2"/>
<dbReference type="InterPro" id="IPR049730">
    <property type="entry name" value="SNF2/RAD54-like_C"/>
</dbReference>
<dbReference type="FunFam" id="3.40.50.10810:FF:000016">
    <property type="entry name" value="Chromatin structure-remodeling complex protein SYD"/>
    <property type="match status" value="1"/>
</dbReference>
<dbReference type="PROSITE" id="PS51192">
    <property type="entry name" value="HELICASE_ATP_BIND_1"/>
    <property type="match status" value="1"/>
</dbReference>
<dbReference type="STRING" id="3880.G7K2A2"/>
<dbReference type="Pfam" id="PF00271">
    <property type="entry name" value="Helicase_C"/>
    <property type="match status" value="1"/>
</dbReference>
<evidence type="ECO:0000256" key="4">
    <source>
        <dbReference type="ARBA" id="ARBA00022473"/>
    </source>
</evidence>
<organism evidence="16 19">
    <name type="scientific">Medicago truncatula</name>
    <name type="common">Barrel medic</name>
    <name type="synonym">Medicago tribuloides</name>
    <dbReference type="NCBI Taxonomy" id="3880"/>
    <lineage>
        <taxon>Eukaryota</taxon>
        <taxon>Viridiplantae</taxon>
        <taxon>Streptophyta</taxon>
        <taxon>Embryophyta</taxon>
        <taxon>Tracheophyta</taxon>
        <taxon>Spermatophyta</taxon>
        <taxon>Magnoliopsida</taxon>
        <taxon>eudicotyledons</taxon>
        <taxon>Gunneridae</taxon>
        <taxon>Pentapetalae</taxon>
        <taxon>rosids</taxon>
        <taxon>fabids</taxon>
        <taxon>Fabales</taxon>
        <taxon>Fabaceae</taxon>
        <taxon>Papilionoideae</taxon>
        <taxon>50 kb inversion clade</taxon>
        <taxon>NPAAA clade</taxon>
        <taxon>Hologalegina</taxon>
        <taxon>IRL clade</taxon>
        <taxon>Trifolieae</taxon>
        <taxon>Medicago</taxon>
    </lineage>
</organism>
<reference evidence="17" key="4">
    <citation type="journal article" date="2018" name="Nat. Plants">
        <title>Whole-genome landscape of Medicago truncatula symbiotic genes.</title>
        <authorList>
            <person name="Pecrix Y."/>
            <person name="Gamas P."/>
            <person name="Carrere S."/>
        </authorList>
    </citation>
    <scope>NUCLEOTIDE SEQUENCE</scope>
    <source>
        <tissue evidence="17">Leaves</tissue>
    </source>
</reference>
<evidence type="ECO:0000259" key="14">
    <source>
        <dbReference type="PROSITE" id="PS51192"/>
    </source>
</evidence>
<dbReference type="Pfam" id="PF14619">
    <property type="entry name" value="SnAC"/>
    <property type="match status" value="1"/>
</dbReference>
<reference evidence="18" key="3">
    <citation type="submission" date="2015-04" db="UniProtKB">
        <authorList>
            <consortium name="EnsemblPlants"/>
        </authorList>
    </citation>
    <scope>IDENTIFICATION</scope>
    <source>
        <strain evidence="18">cv. Jemalong A17</strain>
    </source>
</reference>
<dbReference type="GO" id="GO:0005524">
    <property type="term" value="F:ATP binding"/>
    <property type="evidence" value="ECO:0007669"/>
    <property type="project" value="UniProtKB-KW"/>
</dbReference>
<dbReference type="SUPFAM" id="SSF52540">
    <property type="entry name" value="P-loop containing nucleoside triphosphate hydrolases"/>
    <property type="match status" value="2"/>
</dbReference>
<dbReference type="SMART" id="SM00487">
    <property type="entry name" value="DEXDc"/>
    <property type="match status" value="1"/>
</dbReference>
<dbReference type="GO" id="GO:0031507">
    <property type="term" value="P:heterochromatin formation"/>
    <property type="evidence" value="ECO:0000318"/>
    <property type="project" value="GO_Central"/>
</dbReference>
<keyword evidence="11" id="KW-0539">Nucleus</keyword>
<dbReference type="Gene3D" id="3.40.50.10810">
    <property type="entry name" value="Tandem AAA-ATPase domain"/>
    <property type="match status" value="1"/>
</dbReference>
<evidence type="ECO:0000259" key="15">
    <source>
        <dbReference type="PROSITE" id="PS51194"/>
    </source>
</evidence>
<dbReference type="GO" id="GO:0016787">
    <property type="term" value="F:hydrolase activity"/>
    <property type="evidence" value="ECO:0007669"/>
    <property type="project" value="UniProtKB-KW"/>
</dbReference>
<keyword evidence="6" id="KW-0547">Nucleotide-binding</keyword>
<feature type="region of interest" description="Disordered" evidence="13">
    <location>
        <begin position="314"/>
        <end position="333"/>
    </location>
</feature>
<dbReference type="InterPro" id="IPR027417">
    <property type="entry name" value="P-loop_NTPase"/>
</dbReference>
<dbReference type="FunFam" id="3.40.50.300:FF:000755">
    <property type="entry name" value="Probable ATP-dependent DNA helicase CHR12"/>
    <property type="match status" value="1"/>
</dbReference>
<evidence type="ECO:0000256" key="3">
    <source>
        <dbReference type="ARBA" id="ARBA00012551"/>
    </source>
</evidence>
<evidence type="ECO:0000313" key="18">
    <source>
        <dbReference type="EnsemblPlants" id="AES93636"/>
    </source>
</evidence>
<dbReference type="PaxDb" id="3880-AES93636"/>
<evidence type="ECO:0000313" key="17">
    <source>
        <dbReference type="EMBL" id="RHN53282.1"/>
    </source>
</evidence>
<gene>
    <name evidence="18" type="primary">11444205</name>
    <name evidence="16" type="ordered locus">MTR_5g005840</name>
    <name evidence="17" type="ORF">MtrunA17_Chr5g0394201</name>
</gene>
<evidence type="ECO:0000256" key="7">
    <source>
        <dbReference type="ARBA" id="ARBA00022801"/>
    </source>
</evidence>
<dbReference type="Pfam" id="PF00176">
    <property type="entry name" value="SNF2-rel_dom"/>
    <property type="match status" value="1"/>
</dbReference>
<feature type="region of interest" description="Disordered" evidence="13">
    <location>
        <begin position="1035"/>
        <end position="1063"/>
    </location>
</feature>
<keyword evidence="8" id="KW-0347">Helicase</keyword>
<dbReference type="GO" id="GO:0003677">
    <property type="term" value="F:DNA binding"/>
    <property type="evidence" value="ECO:0000318"/>
    <property type="project" value="GO_Central"/>
</dbReference>
<accession>G7K2A2</accession>
<keyword evidence="9" id="KW-0067">ATP-binding</keyword>
<dbReference type="InterPro" id="IPR014001">
    <property type="entry name" value="Helicase_ATP-bd"/>
</dbReference>
<dbReference type="EC" id="3.6.4.12" evidence="3"/>
<protein>
    <recommendedName>
        <fullName evidence="3">DNA helicase</fullName>
        <ecNumber evidence="3">3.6.4.12</ecNumber>
    </recommendedName>
</protein>
<dbReference type="SMART" id="SM01314">
    <property type="entry name" value="SnAC"/>
    <property type="match status" value="1"/>
</dbReference>
<evidence type="ECO:0000256" key="11">
    <source>
        <dbReference type="ARBA" id="ARBA00023242"/>
    </source>
</evidence>
<evidence type="ECO:0000256" key="1">
    <source>
        <dbReference type="ARBA" id="ARBA00004123"/>
    </source>
</evidence>
<dbReference type="GO" id="GO:0003678">
    <property type="term" value="F:DNA helicase activity"/>
    <property type="evidence" value="ECO:0007669"/>
    <property type="project" value="UniProtKB-EC"/>
</dbReference>
<evidence type="ECO:0000256" key="8">
    <source>
        <dbReference type="ARBA" id="ARBA00022806"/>
    </source>
</evidence>
<dbReference type="Gene3D" id="3.40.50.300">
    <property type="entry name" value="P-loop containing nucleotide triphosphate hydrolases"/>
    <property type="match status" value="1"/>
</dbReference>
<evidence type="ECO:0000256" key="2">
    <source>
        <dbReference type="ARBA" id="ARBA00008708"/>
    </source>
</evidence>
<dbReference type="OrthoDB" id="5857104at2759"/>
<dbReference type="GO" id="GO:0010231">
    <property type="term" value="P:maintenance of seed dormancy"/>
    <property type="evidence" value="ECO:0007669"/>
    <property type="project" value="UniProtKB-ARBA"/>
</dbReference>
<dbReference type="InterPro" id="IPR029295">
    <property type="entry name" value="SnAC"/>
</dbReference>
<dbReference type="GO" id="GO:0010492">
    <property type="term" value="P:maintenance of shoot apical meristem identity"/>
    <property type="evidence" value="ECO:0007669"/>
    <property type="project" value="UniProtKB-ARBA"/>
</dbReference>
<dbReference type="EnsemblPlants" id="AES93636">
    <property type="protein sequence ID" value="AES93636"/>
    <property type="gene ID" value="MTR_5g005840"/>
</dbReference>
<dbReference type="GO" id="GO:0010078">
    <property type="term" value="P:maintenance of root meristem identity"/>
    <property type="evidence" value="ECO:0007669"/>
    <property type="project" value="UniProtKB-ARBA"/>
</dbReference>
<dbReference type="PANTHER" id="PTHR10799">
    <property type="entry name" value="SNF2/RAD54 HELICASE FAMILY"/>
    <property type="match status" value="1"/>
</dbReference>
<dbReference type="InterPro" id="IPR000330">
    <property type="entry name" value="SNF2_N"/>
</dbReference>
<dbReference type="EMBL" id="CM001221">
    <property type="protein sequence ID" value="AES93636.1"/>
    <property type="molecule type" value="Genomic_DNA"/>
</dbReference>
<dbReference type="PROSITE" id="PS51194">
    <property type="entry name" value="HELICASE_CTER"/>
    <property type="match status" value="1"/>
</dbReference>
<evidence type="ECO:0000256" key="12">
    <source>
        <dbReference type="ARBA" id="ARBA00047995"/>
    </source>
</evidence>
<comment type="similarity">
    <text evidence="2">Belongs to the helicase family.</text>
</comment>
<keyword evidence="10" id="KW-0156">Chromatin regulator</keyword>
<keyword evidence="5" id="KW-0341">Growth regulation</keyword>
<feature type="compositionally biased region" description="Polar residues" evidence="13">
    <location>
        <begin position="1042"/>
        <end position="1063"/>
    </location>
</feature>
<dbReference type="Proteomes" id="UP000265566">
    <property type="component" value="Chromosome 5"/>
</dbReference>
<dbReference type="GO" id="GO:0140750">
    <property type="term" value="F:nucleosome array spacer activity"/>
    <property type="evidence" value="ECO:0000318"/>
    <property type="project" value="GO_Central"/>
</dbReference>
<keyword evidence="19" id="KW-1185">Reference proteome</keyword>
<dbReference type="InterPro" id="IPR001650">
    <property type="entry name" value="Helicase_C-like"/>
</dbReference>
<feature type="domain" description="Helicase ATP-binding" evidence="14">
    <location>
        <begin position="375"/>
        <end position="541"/>
    </location>
</feature>
<keyword evidence="4" id="KW-0217">Developmental protein</keyword>
<evidence type="ECO:0000256" key="9">
    <source>
        <dbReference type="ARBA" id="ARBA00022840"/>
    </source>
</evidence>
<feature type="region of interest" description="Disordered" evidence="13">
    <location>
        <begin position="287"/>
        <end position="309"/>
    </location>
</feature>
<dbReference type="InterPro" id="IPR038718">
    <property type="entry name" value="SNF2-like_sf"/>
</dbReference>
<name>G7K2A2_MEDTR</name>
<evidence type="ECO:0000256" key="5">
    <source>
        <dbReference type="ARBA" id="ARBA00022604"/>
    </source>
</evidence>
<dbReference type="KEGG" id="mtr:11444205"/>
<reference evidence="16 19" key="1">
    <citation type="journal article" date="2011" name="Nature">
        <title>The Medicago genome provides insight into the evolution of rhizobial symbioses.</title>
        <authorList>
            <person name="Young N.D."/>
            <person name="Debelle F."/>
            <person name="Oldroyd G.E."/>
            <person name="Geurts R."/>
            <person name="Cannon S.B."/>
            <person name="Udvardi M.K."/>
            <person name="Benedito V.A."/>
            <person name="Mayer K.F."/>
            <person name="Gouzy J."/>
            <person name="Schoof H."/>
            <person name="Van de Peer Y."/>
            <person name="Proost S."/>
            <person name="Cook D.R."/>
            <person name="Meyers B.C."/>
            <person name="Spannagl M."/>
            <person name="Cheung F."/>
            <person name="De Mita S."/>
            <person name="Krishnakumar V."/>
            <person name="Gundlach H."/>
            <person name="Zhou S."/>
            <person name="Mudge J."/>
            <person name="Bharti A.K."/>
            <person name="Murray J.D."/>
            <person name="Naoumkina M.A."/>
            <person name="Rosen B."/>
            <person name="Silverstein K.A."/>
            <person name="Tang H."/>
            <person name="Rombauts S."/>
            <person name="Zhao P.X."/>
            <person name="Zhou P."/>
            <person name="Barbe V."/>
            <person name="Bardou P."/>
            <person name="Bechner M."/>
            <person name="Bellec A."/>
            <person name="Berger A."/>
            <person name="Berges H."/>
            <person name="Bidwell S."/>
            <person name="Bisseling T."/>
            <person name="Choisne N."/>
            <person name="Couloux A."/>
            <person name="Denny R."/>
            <person name="Deshpande S."/>
            <person name="Dai X."/>
            <person name="Doyle J.J."/>
            <person name="Dudez A.M."/>
            <person name="Farmer A.D."/>
            <person name="Fouteau S."/>
            <person name="Franken C."/>
            <person name="Gibelin C."/>
            <person name="Gish J."/>
            <person name="Goldstein S."/>
            <person name="Gonzalez A.J."/>
            <person name="Green P.J."/>
            <person name="Hallab A."/>
            <person name="Hartog M."/>
            <person name="Hua A."/>
            <person name="Humphray S.J."/>
            <person name="Jeong D.H."/>
            <person name="Jing Y."/>
            <person name="Jocker A."/>
            <person name="Kenton S.M."/>
            <person name="Kim D.J."/>
            <person name="Klee K."/>
            <person name="Lai H."/>
            <person name="Lang C."/>
            <person name="Lin S."/>
            <person name="Macmil S.L."/>
            <person name="Magdelenat G."/>
            <person name="Matthews L."/>
            <person name="McCorrison J."/>
            <person name="Monaghan E.L."/>
            <person name="Mun J.H."/>
            <person name="Najar F.Z."/>
            <person name="Nicholson C."/>
            <person name="Noirot C."/>
            <person name="O'Bleness M."/>
            <person name="Paule C.R."/>
            <person name="Poulain J."/>
            <person name="Prion F."/>
            <person name="Qin B."/>
            <person name="Qu C."/>
            <person name="Retzel E.F."/>
            <person name="Riddle C."/>
            <person name="Sallet E."/>
            <person name="Samain S."/>
            <person name="Samson N."/>
            <person name="Sanders I."/>
            <person name="Saurat O."/>
            <person name="Scarpelli C."/>
            <person name="Schiex T."/>
            <person name="Segurens B."/>
            <person name="Severin A.J."/>
            <person name="Sherrier D.J."/>
            <person name="Shi R."/>
            <person name="Sims S."/>
            <person name="Singer S.R."/>
            <person name="Sinharoy S."/>
            <person name="Sterck L."/>
            <person name="Viollet A."/>
            <person name="Wang B.B."/>
            <person name="Wang K."/>
            <person name="Wang M."/>
            <person name="Wang X."/>
            <person name="Warfsmann J."/>
            <person name="Weissenbach J."/>
            <person name="White D.D."/>
            <person name="White J.D."/>
            <person name="Wiley G.B."/>
            <person name="Wincker P."/>
            <person name="Xing Y."/>
            <person name="Yang L."/>
            <person name="Yao Z."/>
            <person name="Ying F."/>
            <person name="Zhai J."/>
            <person name="Zhou L."/>
            <person name="Zuber A."/>
            <person name="Denarie J."/>
            <person name="Dixon R.A."/>
            <person name="May G.D."/>
            <person name="Schwartz D.C."/>
            <person name="Rogers J."/>
            <person name="Quetier F."/>
            <person name="Town C.D."/>
            <person name="Roe B.A."/>
        </authorList>
    </citation>
    <scope>NUCLEOTIDE SEQUENCE [LARGE SCALE GENOMIC DNA]</scope>
    <source>
        <strain evidence="16">A17</strain>
        <strain evidence="18 19">cv. Jemalong A17</strain>
    </source>
</reference>
<dbReference type="GO" id="GO:0000785">
    <property type="term" value="C:chromatin"/>
    <property type="evidence" value="ECO:0000318"/>
    <property type="project" value="GO_Central"/>
</dbReference>
<sequence length="1063" mass="122214">MEQALIGALNLVSRDLPLPPELFNTVSSICYGSDSKPLSLNAEQDDDSLLTELQDAISKQRPNCSSSSKLNNAMKVRTQARFQNRLTQLEGLRWNWGDNLQTKCLLELYGLKLAELQGKVRTEVSSEYWLNVNCAYPDKQLFDWGMMRLRRPPYGIGDPFAMDADDQIRKKRDAERLSRIEEQAKGQIETRTRRFFAEILNAVREFQLQIQGSLKRRKQRNDAVQAWHGRQRQRATRAEKLRFQALKADDQEAYMRMVKESKNERLTLLLEETNKLLVNLGAAVQRQRDSKQSNGIEPLEDSDALKNGISKESPLEEDEDLMDSDHNDDSSDLLEGQRQYNSTIHSIQEKVTEQPSMLQGGELRPYQIEGLQWMLSLFNNNLNGILADEMGLGKTIQTISLIAHLMEYKGVTGPFLIVAPKAVLPNWVNEFATWAPSITAVLYDGRMDERKAIKEEISGEGKFNVLLTHYDLIMRDKAFLKKIHWKYLIVDEGHRLKNHECALARTLDNSYHIERRLLLTGTPIQNSLQELWSLLNFLLPNIFNSVQNFEDWFNAPFADRVDVSLTDEEQLLIIRRLHQVIRPFILRRKKAEVEKFLPGKSQVILKCDMSAWQKVYYQQVTDVGRVGLDYGSGKSKSLQNLTMQLRKCCNHPYLFVGNYDIYRREEIVRASGKFELLDRLLPKLRRAGHRVLLFSQMTRLMDILEVYLQLHDYKFLRLDGSTKTEERGSLLKKFNAPDSPYFMFLLSTRAGGLGLNLQTADTVIIFDSDWNPQMDQQAEDRAHRIGQKKEVRVFVLVSVGSIEEVILERAKQKMGIDAKVIQAGLFNTTSTAQDRREMLEEIMRRGSSSLGTDVPSEREINRLAARSDEEFWLFERMDEDRRQKENYRSRLMDENELPDWVYSALNKDEKAKAFDSSAVTGKRPRKEVVYADTLSDLQWMKAVESGHDVSNSSAKGKRKIRLPIDSHAQTSDDTGAEERLLELSNTMANERSNEDTFYGTPASKRFKHEEVSSHKHEIKDTGVSGLNEHVFSWNTIRKKRSSYPSQGSLSDTKGQSSNGRRAS</sequence>
<dbReference type="SMART" id="SM00490">
    <property type="entry name" value="HELICc"/>
    <property type="match status" value="1"/>
</dbReference>
<evidence type="ECO:0000256" key="10">
    <source>
        <dbReference type="ARBA" id="ARBA00022853"/>
    </source>
</evidence>
<evidence type="ECO:0000313" key="19">
    <source>
        <dbReference type="Proteomes" id="UP000002051"/>
    </source>
</evidence>
<dbReference type="Proteomes" id="UP000002051">
    <property type="component" value="Chromosome 5"/>
</dbReference>
<evidence type="ECO:0000256" key="6">
    <source>
        <dbReference type="ARBA" id="ARBA00022741"/>
    </source>
</evidence>
<dbReference type="OMA" id="YNKDQWE"/>
<reference evidence="16 19" key="2">
    <citation type="journal article" date="2014" name="BMC Genomics">
        <title>An improved genome release (version Mt4.0) for the model legume Medicago truncatula.</title>
        <authorList>
            <person name="Tang H."/>
            <person name="Krishnakumar V."/>
            <person name="Bidwell S."/>
            <person name="Rosen B."/>
            <person name="Chan A."/>
            <person name="Zhou S."/>
            <person name="Gentzbittel L."/>
            <person name="Childs K.L."/>
            <person name="Yandell M."/>
            <person name="Gundlach H."/>
            <person name="Mayer K.F."/>
            <person name="Schwartz D.C."/>
            <person name="Town C.D."/>
        </authorList>
    </citation>
    <scope>GENOME REANNOTATION</scope>
    <source>
        <strain evidence="18 19">cv. Jemalong A17</strain>
    </source>
</reference>
<proteinExistence type="inferred from homology"/>
<dbReference type="HOGENOM" id="CLU_000315_15_3_1"/>
<dbReference type="GO" id="GO:0042393">
    <property type="term" value="F:histone binding"/>
    <property type="evidence" value="ECO:0007669"/>
    <property type="project" value="InterPro"/>
</dbReference>
<dbReference type="eggNOG" id="KOG0386">
    <property type="taxonomic scope" value="Eukaryota"/>
</dbReference>
<feature type="domain" description="Helicase C-terminal" evidence="15">
    <location>
        <begin position="676"/>
        <end position="843"/>
    </location>
</feature>
<dbReference type="GO" id="GO:0005634">
    <property type="term" value="C:nucleus"/>
    <property type="evidence" value="ECO:0000318"/>
    <property type="project" value="GO_Central"/>
</dbReference>